<feature type="compositionally biased region" description="Polar residues" evidence="1">
    <location>
        <begin position="143"/>
        <end position="160"/>
    </location>
</feature>
<dbReference type="AlphaFoldDB" id="A0A0N4Z1V8"/>
<name>A0A0N4Z1V8_PARTI</name>
<proteinExistence type="predicted"/>
<feature type="region of interest" description="Disordered" evidence="1">
    <location>
        <begin position="228"/>
        <end position="264"/>
    </location>
</feature>
<dbReference type="STRING" id="131310.A0A0N4Z1V8"/>
<feature type="compositionally biased region" description="Polar residues" evidence="1">
    <location>
        <begin position="228"/>
        <end position="253"/>
    </location>
</feature>
<protein>
    <submittedName>
        <fullName evidence="3">HMG box domain-containing protein</fullName>
    </submittedName>
</protein>
<keyword evidence="2" id="KW-1185">Reference proteome</keyword>
<sequence>MALFTKHMLTPSNRRSIDTIKGQNSLLMDSILCQMDELDAPLVENQPSQNVDSYLNYQALERNHRYWSRRKPSFGENVDLMTRLMYYKSMRGRVDGYAKMSIAHKEEFFSSLTGDWMEPLNKERYLHCLNTHGEGPRTPPGSPCTSTGVIPTDTSPTSEGLNKTFDSISDYYEDKHELINELAASTKVSVSEVEKALGKDLEAAIKEVNKETLLATLKDALLKLSNSSKENTGKVSPTPSDEMSLVSSVDGGNTTSESFLPPPPPPIELSTPSIIEAPPPPPTLYLEPKYPMIKDNQKNNFIPYQQKTTNVQRSQNIIPIMNLPYGNSNTSYIQEPQIPKYTKNQTPNFTNNQSTYKRKFDKAFNYNKNNQYINKNTNNIPYKQKRDSVIVNNTANFNSTPKRIPTVDLTGSVQRIIQPPPPGPSMIHSRMRMIPPPAQVPKLSSVSVTPNINIAVNQNPFGPVSNYQNGSTIYGTPQPVGMNSNFIKNMKPNFGGPRGPSSSMPPTFWNR</sequence>
<evidence type="ECO:0000313" key="2">
    <source>
        <dbReference type="Proteomes" id="UP000038045"/>
    </source>
</evidence>
<evidence type="ECO:0000313" key="3">
    <source>
        <dbReference type="WBParaSite" id="PTRK_0000085400.1"/>
    </source>
</evidence>
<dbReference type="WBParaSite" id="PTRK_0000085400.1">
    <property type="protein sequence ID" value="PTRK_0000085400.1"/>
    <property type="gene ID" value="PTRK_0000085400"/>
</dbReference>
<accession>A0A0N4Z1V8</accession>
<organism evidence="2 3">
    <name type="scientific">Parastrongyloides trichosuri</name>
    <name type="common">Possum-specific nematode worm</name>
    <dbReference type="NCBI Taxonomy" id="131310"/>
    <lineage>
        <taxon>Eukaryota</taxon>
        <taxon>Metazoa</taxon>
        <taxon>Ecdysozoa</taxon>
        <taxon>Nematoda</taxon>
        <taxon>Chromadorea</taxon>
        <taxon>Rhabditida</taxon>
        <taxon>Tylenchina</taxon>
        <taxon>Panagrolaimomorpha</taxon>
        <taxon>Strongyloidoidea</taxon>
        <taxon>Strongyloididae</taxon>
        <taxon>Parastrongyloides</taxon>
    </lineage>
</organism>
<dbReference type="Proteomes" id="UP000038045">
    <property type="component" value="Unplaced"/>
</dbReference>
<feature type="region of interest" description="Disordered" evidence="1">
    <location>
        <begin position="133"/>
        <end position="160"/>
    </location>
</feature>
<evidence type="ECO:0000256" key="1">
    <source>
        <dbReference type="SAM" id="MobiDB-lite"/>
    </source>
</evidence>
<reference evidence="3" key="1">
    <citation type="submission" date="2017-02" db="UniProtKB">
        <authorList>
            <consortium name="WormBaseParasite"/>
        </authorList>
    </citation>
    <scope>IDENTIFICATION</scope>
</reference>